<dbReference type="InterPro" id="IPR050126">
    <property type="entry name" value="Ap4A_hydrolase"/>
</dbReference>
<dbReference type="Gene3D" id="3.60.21.10">
    <property type="match status" value="1"/>
</dbReference>
<dbReference type="Proteomes" id="UP000319783">
    <property type="component" value="Unassembled WGS sequence"/>
</dbReference>
<gene>
    <name evidence="6" type="ORF">JETT_2476</name>
</gene>
<name>A0A533Q9E6_9BACT</name>
<comment type="caution">
    <text evidence="6">The sequence shown here is derived from an EMBL/GenBank/DDBJ whole genome shotgun (WGS) entry which is preliminary data.</text>
</comment>
<dbReference type="InterPro" id="IPR024654">
    <property type="entry name" value="Calcineurin-like_PHP_lpxH"/>
</dbReference>
<dbReference type="InterPro" id="IPR020935">
    <property type="entry name" value="PdiEstase_YfcE_CS"/>
</dbReference>
<dbReference type="GO" id="GO:0005737">
    <property type="term" value="C:cytoplasm"/>
    <property type="evidence" value="ECO:0007669"/>
    <property type="project" value="TreeGrafter"/>
</dbReference>
<dbReference type="NCBIfam" id="TIGR00040">
    <property type="entry name" value="yfcE"/>
    <property type="match status" value="1"/>
</dbReference>
<dbReference type="PANTHER" id="PTHR42850">
    <property type="entry name" value="METALLOPHOSPHOESTERASE"/>
    <property type="match status" value="1"/>
</dbReference>
<feature type="domain" description="Calcineurin-like phosphoesterase" evidence="5">
    <location>
        <begin position="1"/>
        <end position="189"/>
    </location>
</feature>
<dbReference type="InterPro" id="IPR011152">
    <property type="entry name" value="Pesterase_MJ0912"/>
</dbReference>
<evidence type="ECO:0000313" key="7">
    <source>
        <dbReference type="Proteomes" id="UP000319783"/>
    </source>
</evidence>
<dbReference type="GO" id="GO:0016791">
    <property type="term" value="F:phosphatase activity"/>
    <property type="evidence" value="ECO:0007669"/>
    <property type="project" value="TreeGrafter"/>
</dbReference>
<evidence type="ECO:0000256" key="4">
    <source>
        <dbReference type="RuleBase" id="RU362039"/>
    </source>
</evidence>
<keyword evidence="2 4" id="KW-0479">Metal-binding</keyword>
<proteinExistence type="inferred from homology"/>
<dbReference type="InterPro" id="IPR029052">
    <property type="entry name" value="Metallo-depent_PP-like"/>
</dbReference>
<dbReference type="InterPro" id="IPR000979">
    <property type="entry name" value="Phosphodiesterase_MJ0936/Vps29"/>
</dbReference>
<keyword evidence="3" id="KW-0378">Hydrolase</keyword>
<dbReference type="EC" id="3.1.4.-" evidence="4"/>
<comment type="similarity">
    <text evidence="1 4">Belongs to the metallophosphoesterase superfamily. YfcE family.</text>
</comment>
<organism evidence="6 7">
    <name type="scientific">Candidatus Jettenia ecosi</name>
    <dbReference type="NCBI Taxonomy" id="2494326"/>
    <lineage>
        <taxon>Bacteria</taxon>
        <taxon>Pseudomonadati</taxon>
        <taxon>Planctomycetota</taxon>
        <taxon>Candidatus Brocadiia</taxon>
        <taxon>Candidatus Brocadiales</taxon>
        <taxon>Candidatus Brocadiaceae</taxon>
        <taxon>Candidatus Jettenia</taxon>
    </lineage>
</organism>
<evidence type="ECO:0000256" key="2">
    <source>
        <dbReference type="ARBA" id="ARBA00022723"/>
    </source>
</evidence>
<evidence type="ECO:0000256" key="3">
    <source>
        <dbReference type="ARBA" id="ARBA00022801"/>
    </source>
</evidence>
<dbReference type="GO" id="GO:0046872">
    <property type="term" value="F:metal ion binding"/>
    <property type="evidence" value="ECO:0007669"/>
    <property type="project" value="UniProtKB-KW"/>
</dbReference>
<comment type="cofactor">
    <cofactor evidence="4">
        <name>a divalent metal cation</name>
        <dbReference type="ChEBI" id="CHEBI:60240"/>
    </cofactor>
</comment>
<reference evidence="6 7" key="1">
    <citation type="submission" date="2019-04" db="EMBL/GenBank/DDBJ databases">
        <title>Genome of a novel bacterium Candidatus Jettenia ecosi reconstructed from metagenome of an anammox bioreactor.</title>
        <authorList>
            <person name="Mardanov A.V."/>
            <person name="Beletsky A.V."/>
            <person name="Ravin N.V."/>
            <person name="Botchkova E.A."/>
            <person name="Litti Y.V."/>
            <person name="Nozhevnikova A.N."/>
        </authorList>
    </citation>
    <scope>NUCLEOTIDE SEQUENCE [LARGE SCALE GENOMIC DNA]</scope>
    <source>
        <strain evidence="6">J2</strain>
    </source>
</reference>
<protein>
    <recommendedName>
        <fullName evidence="4">Phosphoesterase</fullName>
        <ecNumber evidence="4">3.1.4.-</ecNumber>
    </recommendedName>
</protein>
<evidence type="ECO:0000313" key="6">
    <source>
        <dbReference type="EMBL" id="TLD41272.1"/>
    </source>
</evidence>
<dbReference type="EMBL" id="SULG01000055">
    <property type="protein sequence ID" value="TLD41272.1"/>
    <property type="molecule type" value="Genomic_DNA"/>
</dbReference>
<sequence>MKILIISDIHGNLNALEAVCKEEADLVFCLGDIVNYGPYPRECIKKVQDLTDTIVRGNHDHAVGRNMDCGCSVKYRELSNAGKVFTRDILNTSEKNFLGNLPITLHREAEGKSFLLVHGSSSGDIYKYLKPDISDEELEDKIKGIHADVIFIGHTHLPMIRRIKDIVIVNPGSVGQPRDSVPEASYAIWEDGHIEIKRVQYNIEATIRGLQATHMPYQQIEILAGILRKGGM</sequence>
<dbReference type="PIRSF" id="PIRSF000883">
    <property type="entry name" value="Pesterase_MJ0912"/>
    <property type="match status" value="1"/>
</dbReference>
<dbReference type="Pfam" id="PF12850">
    <property type="entry name" value="Metallophos_2"/>
    <property type="match status" value="1"/>
</dbReference>
<dbReference type="PROSITE" id="PS01269">
    <property type="entry name" value="UPF0025"/>
    <property type="match status" value="1"/>
</dbReference>
<dbReference type="PANTHER" id="PTHR42850:SF2">
    <property type="entry name" value="BLL5683 PROTEIN"/>
    <property type="match status" value="1"/>
</dbReference>
<accession>A0A533Q9E6</accession>
<evidence type="ECO:0000259" key="5">
    <source>
        <dbReference type="Pfam" id="PF12850"/>
    </source>
</evidence>
<dbReference type="AlphaFoldDB" id="A0A533Q9E6"/>
<evidence type="ECO:0000256" key="1">
    <source>
        <dbReference type="ARBA" id="ARBA00008950"/>
    </source>
</evidence>
<dbReference type="SUPFAM" id="SSF56300">
    <property type="entry name" value="Metallo-dependent phosphatases"/>
    <property type="match status" value="1"/>
</dbReference>